<evidence type="ECO:0000313" key="2">
    <source>
        <dbReference type="EMBL" id="MUU78374.1"/>
    </source>
</evidence>
<protein>
    <submittedName>
        <fullName evidence="2">Uncharacterized protein</fullName>
    </submittedName>
</protein>
<feature type="transmembrane region" description="Helical" evidence="1">
    <location>
        <begin position="26"/>
        <end position="44"/>
    </location>
</feature>
<sequence>MEYSVSTGKNRALFGLTEFLRYGHKYYYGILPAIGFIVSIIVAIKHRIKELALVAALISLVAIILSIFSIWRWFI</sequence>
<dbReference type="RefSeq" id="WP_157363260.1">
    <property type="nucleotide sequence ID" value="NZ_WOWS01000002.1"/>
</dbReference>
<comment type="caution">
    <text evidence="2">The sequence shown here is derived from an EMBL/GenBank/DDBJ whole genome shotgun (WGS) entry which is preliminary data.</text>
</comment>
<keyword evidence="1" id="KW-0472">Membrane</keyword>
<name>A0A6L6UC83_9FLAO</name>
<feature type="transmembrane region" description="Helical" evidence="1">
    <location>
        <begin position="51"/>
        <end position="74"/>
    </location>
</feature>
<dbReference type="Proteomes" id="UP000478208">
    <property type="component" value="Unassembled WGS sequence"/>
</dbReference>
<keyword evidence="3" id="KW-1185">Reference proteome</keyword>
<keyword evidence="1" id="KW-0812">Transmembrane</keyword>
<accession>A0A6L6UC83</accession>
<reference evidence="2 3" key="1">
    <citation type="submission" date="2019-12" db="EMBL/GenBank/DDBJ databases">
        <authorList>
            <person name="Li J."/>
        </authorList>
    </citation>
    <scope>NUCLEOTIDE SEQUENCE [LARGE SCALE GENOMIC DNA]</scope>
    <source>
        <strain evidence="2 3">HL2-2</strain>
    </source>
</reference>
<gene>
    <name evidence="2" type="ORF">GN138_07955</name>
</gene>
<evidence type="ECO:0000313" key="3">
    <source>
        <dbReference type="Proteomes" id="UP000478208"/>
    </source>
</evidence>
<dbReference type="AlphaFoldDB" id="A0A6L6UC83"/>
<dbReference type="EMBL" id="WOWS01000002">
    <property type="protein sequence ID" value="MUU78374.1"/>
    <property type="molecule type" value="Genomic_DNA"/>
</dbReference>
<evidence type="ECO:0000256" key="1">
    <source>
        <dbReference type="SAM" id="Phobius"/>
    </source>
</evidence>
<organism evidence="2 3">
    <name type="scientific">Winogradskyella endarachnes</name>
    <dbReference type="NCBI Taxonomy" id="2681965"/>
    <lineage>
        <taxon>Bacteria</taxon>
        <taxon>Pseudomonadati</taxon>
        <taxon>Bacteroidota</taxon>
        <taxon>Flavobacteriia</taxon>
        <taxon>Flavobacteriales</taxon>
        <taxon>Flavobacteriaceae</taxon>
        <taxon>Winogradskyella</taxon>
    </lineage>
</organism>
<proteinExistence type="predicted"/>
<keyword evidence="1" id="KW-1133">Transmembrane helix</keyword>